<evidence type="ECO:0000313" key="2">
    <source>
        <dbReference type="Proteomes" id="UP000184774"/>
    </source>
</evidence>
<evidence type="ECO:0000313" key="1">
    <source>
        <dbReference type="EMBL" id="SIO94639.1"/>
    </source>
</evidence>
<accession>A0A1N6M5C1</accession>
<gene>
    <name evidence="1" type="ORF">VSP9026_02366</name>
</gene>
<reference evidence="1 2" key="1">
    <citation type="submission" date="2016-12" db="EMBL/GenBank/DDBJ databases">
        <authorList>
            <person name="Song W.-J."/>
            <person name="Kurnit D.M."/>
        </authorList>
    </citation>
    <scope>NUCLEOTIDE SEQUENCE [LARGE SCALE GENOMIC DNA]</scope>
    <source>
        <strain evidence="1 2">CECT 9026</strain>
    </source>
</reference>
<organism evidence="1 2">
    <name type="scientific">Vibrio spartinae</name>
    <dbReference type="NCBI Taxonomy" id="1918945"/>
    <lineage>
        <taxon>Bacteria</taxon>
        <taxon>Pseudomonadati</taxon>
        <taxon>Pseudomonadota</taxon>
        <taxon>Gammaproteobacteria</taxon>
        <taxon>Vibrionales</taxon>
        <taxon>Vibrionaceae</taxon>
        <taxon>Vibrio</taxon>
    </lineage>
</organism>
<name>A0A1N6M5C1_9VIBR</name>
<dbReference type="EMBL" id="FSSB01000016">
    <property type="protein sequence ID" value="SIO94639.1"/>
    <property type="molecule type" value="Genomic_DNA"/>
</dbReference>
<proteinExistence type="predicted"/>
<protein>
    <submittedName>
        <fullName evidence="1">Uncharacterized protein</fullName>
    </submittedName>
</protein>
<dbReference type="Proteomes" id="UP000184774">
    <property type="component" value="Unassembled WGS sequence"/>
</dbReference>
<sequence>MMISNEISASSYIGPWSINYCMTIGEVLKPQVRIAKVIKTRAS</sequence>
<dbReference type="AlphaFoldDB" id="A0A1N6M5C1"/>